<evidence type="ECO:0000313" key="6">
    <source>
        <dbReference type="EMBL" id="WEL39439.1"/>
    </source>
</evidence>
<evidence type="ECO:0000313" key="7">
    <source>
        <dbReference type="Proteomes" id="UP001217963"/>
    </source>
</evidence>
<keyword evidence="2" id="KW-0433">Leucine-rich repeat</keyword>
<dbReference type="Pfam" id="PF12799">
    <property type="entry name" value="LRR_4"/>
    <property type="match status" value="2"/>
</dbReference>
<gene>
    <name evidence="6" type="ORF">PFJ87_09g00670</name>
</gene>
<keyword evidence="7" id="KW-1185">Reference proteome</keyword>
<accession>A0ABY8CKM9</accession>
<name>A0ABY8CKM9_ENCHE</name>
<evidence type="ECO:0000256" key="5">
    <source>
        <dbReference type="ARBA" id="ARBA00023273"/>
    </source>
</evidence>
<protein>
    <submittedName>
        <fullName evidence="6">Leucine repeat-rich domain-containing protein</fullName>
    </submittedName>
</protein>
<dbReference type="InterPro" id="IPR032675">
    <property type="entry name" value="LRR_dom_sf"/>
</dbReference>
<comment type="subcellular location">
    <subcellularLocation>
        <location evidence="1">Cell projection</location>
        <location evidence="1">Cilium</location>
    </subcellularLocation>
</comment>
<evidence type="ECO:0000256" key="2">
    <source>
        <dbReference type="ARBA" id="ARBA00022614"/>
    </source>
</evidence>
<evidence type="ECO:0000256" key="4">
    <source>
        <dbReference type="ARBA" id="ARBA00023069"/>
    </source>
</evidence>
<dbReference type="InterPro" id="IPR025875">
    <property type="entry name" value="Leu-rich_rpt_4"/>
</dbReference>
<keyword evidence="4" id="KW-0969">Cilium</keyword>
<keyword evidence="3" id="KW-0677">Repeat</keyword>
<dbReference type="PANTHER" id="PTHR45973">
    <property type="entry name" value="PROTEIN PHOSPHATASE 1 REGULATORY SUBUNIT SDS22-RELATED"/>
    <property type="match status" value="1"/>
</dbReference>
<dbReference type="Proteomes" id="UP001217963">
    <property type="component" value="Chromosome IX"/>
</dbReference>
<evidence type="ECO:0000256" key="1">
    <source>
        <dbReference type="ARBA" id="ARBA00004138"/>
    </source>
</evidence>
<sequence>MQLLIEIKHLLYLLCGPFGRRRRMKYSECVSALMGDTVYIVHRQLERIPTIPGDAKTVDLRRNNISRMALNRAELVEYLDLSDNRIKVISDLENLPRLKVLDLSYNLISDISIPRMGIEELYLISNDISAIHGLDLPRIKKLDMAVNDICRIENLESCIALEELYLGSNRIRIVEGLERLTSLRVLDLQNNEIEAVDCSMIPSSVEVLLLGENRDLRALENIEHLPRLRILGLEKTSISEGIARDGLTVWR</sequence>
<dbReference type="PRINTS" id="PR00019">
    <property type="entry name" value="LEURICHRPT"/>
</dbReference>
<dbReference type="SMART" id="SM00365">
    <property type="entry name" value="LRR_SD22"/>
    <property type="match status" value="6"/>
</dbReference>
<dbReference type="InterPro" id="IPR001611">
    <property type="entry name" value="Leu-rich_rpt"/>
</dbReference>
<dbReference type="SUPFAM" id="SSF52058">
    <property type="entry name" value="L domain-like"/>
    <property type="match status" value="1"/>
</dbReference>
<dbReference type="EMBL" id="CP119070">
    <property type="protein sequence ID" value="WEL39439.1"/>
    <property type="molecule type" value="Genomic_DNA"/>
</dbReference>
<proteinExistence type="predicted"/>
<dbReference type="PANTHER" id="PTHR45973:SF9">
    <property type="entry name" value="LEUCINE-RICH REPEAT-CONTAINING PROTEIN 46"/>
    <property type="match status" value="1"/>
</dbReference>
<reference evidence="6 7" key="1">
    <citation type="submission" date="2023-02" db="EMBL/GenBank/DDBJ databases">
        <title>Encephalitozoon hellem ATCC 50451 complete genome.</title>
        <authorList>
            <person name="Mascarenhas dos Santos A.C."/>
            <person name="Julian A.T."/>
            <person name="Pombert J.-F."/>
        </authorList>
    </citation>
    <scope>NUCLEOTIDE SEQUENCE [LARGE SCALE GENOMIC DNA]</scope>
    <source>
        <strain evidence="6 7">ATCC 50451</strain>
    </source>
</reference>
<dbReference type="PROSITE" id="PS51450">
    <property type="entry name" value="LRR"/>
    <property type="match status" value="3"/>
</dbReference>
<keyword evidence="5" id="KW-0966">Cell projection</keyword>
<dbReference type="Gene3D" id="3.80.10.10">
    <property type="entry name" value="Ribonuclease Inhibitor"/>
    <property type="match status" value="2"/>
</dbReference>
<evidence type="ECO:0000256" key="3">
    <source>
        <dbReference type="ARBA" id="ARBA00022737"/>
    </source>
</evidence>
<organism evidence="6 7">
    <name type="scientific">Encephalitozoon hellem</name>
    <name type="common">Microsporidian parasite</name>
    <dbReference type="NCBI Taxonomy" id="27973"/>
    <lineage>
        <taxon>Eukaryota</taxon>
        <taxon>Fungi</taxon>
        <taxon>Fungi incertae sedis</taxon>
        <taxon>Microsporidia</taxon>
        <taxon>Unikaryonidae</taxon>
        <taxon>Encephalitozoon</taxon>
    </lineage>
</organism>
<dbReference type="InterPro" id="IPR050576">
    <property type="entry name" value="Cilia_flagella_integrity"/>
</dbReference>